<dbReference type="PROSITE" id="PS51293">
    <property type="entry name" value="SANT"/>
    <property type="match status" value="1"/>
</dbReference>
<reference evidence="5" key="1">
    <citation type="journal article" date="2023" name="Insect Mol. Biol.">
        <title>Genome sequencing provides insights into the evolution of gene families encoding plant cell wall-degrading enzymes in longhorned beetles.</title>
        <authorList>
            <person name="Shin N.R."/>
            <person name="Okamura Y."/>
            <person name="Kirsch R."/>
            <person name="Pauchet Y."/>
        </authorList>
    </citation>
    <scope>NUCLEOTIDE SEQUENCE</scope>
    <source>
        <strain evidence="5">AMC_N1</strain>
    </source>
</reference>
<evidence type="ECO:0000256" key="2">
    <source>
        <dbReference type="ARBA" id="ARBA00023242"/>
    </source>
</evidence>
<evidence type="ECO:0000313" key="5">
    <source>
        <dbReference type="EMBL" id="KAJ8942359.1"/>
    </source>
</evidence>
<dbReference type="EMBL" id="JAPWTK010000331">
    <property type="protein sequence ID" value="KAJ8942359.1"/>
    <property type="molecule type" value="Genomic_DNA"/>
</dbReference>
<dbReference type="PANTHER" id="PTHR21677">
    <property type="entry name" value="CRAMPED PROTEIN"/>
    <property type="match status" value="1"/>
</dbReference>
<gene>
    <name evidence="5" type="ORF">NQ318_000339</name>
</gene>
<dbReference type="AlphaFoldDB" id="A0AAV8XX70"/>
<protein>
    <recommendedName>
        <fullName evidence="4">SANT domain-containing protein</fullName>
    </recommendedName>
</protein>
<evidence type="ECO:0000259" key="4">
    <source>
        <dbReference type="PROSITE" id="PS51293"/>
    </source>
</evidence>
<dbReference type="GO" id="GO:0003682">
    <property type="term" value="F:chromatin binding"/>
    <property type="evidence" value="ECO:0007669"/>
    <property type="project" value="InterPro"/>
</dbReference>
<dbReference type="PANTHER" id="PTHR21677:SF1">
    <property type="entry name" value="PROTEIN CRAMPED-LIKE"/>
    <property type="match status" value="1"/>
</dbReference>
<dbReference type="InterPro" id="IPR055315">
    <property type="entry name" value="Cramped-like"/>
</dbReference>
<dbReference type="Proteomes" id="UP001162162">
    <property type="component" value="Unassembled WGS sequence"/>
</dbReference>
<feature type="region of interest" description="Disordered" evidence="3">
    <location>
        <begin position="378"/>
        <end position="418"/>
    </location>
</feature>
<dbReference type="Gene3D" id="1.10.10.60">
    <property type="entry name" value="Homeodomain-like"/>
    <property type="match status" value="1"/>
</dbReference>
<evidence type="ECO:0000256" key="1">
    <source>
        <dbReference type="ARBA" id="ARBA00023125"/>
    </source>
</evidence>
<proteinExistence type="predicted"/>
<dbReference type="GO" id="GO:0005634">
    <property type="term" value="C:nucleus"/>
    <property type="evidence" value="ECO:0007669"/>
    <property type="project" value="TreeGrafter"/>
</dbReference>
<keyword evidence="6" id="KW-1185">Reference proteome</keyword>
<accession>A0AAV8XX70</accession>
<dbReference type="InterPro" id="IPR017884">
    <property type="entry name" value="SANT_dom"/>
</dbReference>
<organism evidence="5 6">
    <name type="scientific">Aromia moschata</name>
    <dbReference type="NCBI Taxonomy" id="1265417"/>
    <lineage>
        <taxon>Eukaryota</taxon>
        <taxon>Metazoa</taxon>
        <taxon>Ecdysozoa</taxon>
        <taxon>Arthropoda</taxon>
        <taxon>Hexapoda</taxon>
        <taxon>Insecta</taxon>
        <taxon>Pterygota</taxon>
        <taxon>Neoptera</taxon>
        <taxon>Endopterygota</taxon>
        <taxon>Coleoptera</taxon>
        <taxon>Polyphaga</taxon>
        <taxon>Cucujiformia</taxon>
        <taxon>Chrysomeloidea</taxon>
        <taxon>Cerambycidae</taxon>
        <taxon>Cerambycinae</taxon>
        <taxon>Callichromatini</taxon>
        <taxon>Aromia</taxon>
    </lineage>
</organism>
<dbReference type="GO" id="GO:0007389">
    <property type="term" value="P:pattern specification process"/>
    <property type="evidence" value="ECO:0007669"/>
    <property type="project" value="TreeGrafter"/>
</dbReference>
<comment type="caution">
    <text evidence="5">The sequence shown here is derived from an EMBL/GenBank/DDBJ whole genome shotgun (WGS) entry which is preliminary data.</text>
</comment>
<keyword evidence="1" id="KW-0238">DNA-binding</keyword>
<evidence type="ECO:0000313" key="6">
    <source>
        <dbReference type="Proteomes" id="UP001162162"/>
    </source>
</evidence>
<keyword evidence="2" id="KW-0539">Nucleus</keyword>
<feature type="compositionally biased region" description="Basic and acidic residues" evidence="3">
    <location>
        <begin position="381"/>
        <end position="403"/>
    </location>
</feature>
<feature type="domain" description="SANT" evidence="4">
    <location>
        <begin position="91"/>
        <end position="150"/>
    </location>
</feature>
<sequence length="819" mass="93286">MEVDAENCEDIKPDIKPNLDMLNIFPEEPLLGSVTTFSNVEGPEVKGQQIRSSARVFKKMKLDSTVPLVAEKREKKEDHKQDIKRCYRPLWTSDDKSIFFEALNEFGKDFESIQMYISTKLKKKGVPEHLIKTKDQVRHLYYRSWHKISKYVKFAEGIKKVVQELYGLINYGELRKKIGSVSEKSLLKLNELIYKGSTVIRLKGKGIRVKTPMCRALRRINQLDEKYDEIKLPNRIIVELRPKDMTSFLKVQSIAQNPRIRTTLPLQKRLSSLIACVNKRWKTVDAKVYDKAVVSASVVTDSCVPPNSISEENKAILTPALRLTPPIDCRIEAPSINLSEYFTRQSICLISYEHRIGITNTNYTSFYNYHNYKNSKKSYRSRTDSISDKSEKSPQKTSSHTEDNDTCDMTDNEPGSEVNKVVDDVVNNILSLQQPKTHETDYETVKVKLEKKESDALHEQKQALINNIRRGWTEKESESLTLGEIYLMCGSDSKLVLDYAWDSKVKEEHPQEMENVNSYETNGDISDDNSRDLDLSASLSKLLSLKRAMESKIRKILTDIDKCADETDDKITCEENVFESEPTFVTPVYMQPNMNYFHTPSTPMIHLVSQIDSLQRLKPRYCNRRGRRPRSKQVVVERKLPLLPNKMESGHQIVRMNIISQDESTSEPPMFDSKNVITTDNHNMFINQDSHNASSPVFPEESHCSSDIIAKSLSNSDVGLELAGEDTMISNAPSSPSRILKESDNQWINSEVADYSLSSLLGHLESPMKANSTANLTNDDSRLSQDVDAQLQSLLTESSVDFSANFADLAAQVTNEIKN</sequence>
<name>A0AAV8XX70_9CUCU</name>
<evidence type="ECO:0000256" key="3">
    <source>
        <dbReference type="SAM" id="MobiDB-lite"/>
    </source>
</evidence>
<dbReference type="GO" id="GO:0003677">
    <property type="term" value="F:DNA binding"/>
    <property type="evidence" value="ECO:0007669"/>
    <property type="project" value="UniProtKB-KW"/>
</dbReference>